<feature type="domain" description="FtsX extracellular" evidence="13">
    <location>
        <begin position="56"/>
        <end position="148"/>
    </location>
</feature>
<keyword evidence="9 10" id="KW-0131">Cell cycle</keyword>
<dbReference type="InterPro" id="IPR003838">
    <property type="entry name" value="ABC3_permease_C"/>
</dbReference>
<evidence type="ECO:0000256" key="4">
    <source>
        <dbReference type="ARBA" id="ARBA00022475"/>
    </source>
</evidence>
<feature type="transmembrane region" description="Helical" evidence="11">
    <location>
        <begin position="260"/>
        <end position="278"/>
    </location>
</feature>
<keyword evidence="7 11" id="KW-1133">Transmembrane helix</keyword>
<dbReference type="AlphaFoldDB" id="A0A345UM67"/>
<keyword evidence="8 10" id="KW-0472">Membrane</keyword>
<proteinExistence type="inferred from homology"/>
<reference evidence="14 15" key="1">
    <citation type="submission" date="2018-03" db="EMBL/GenBank/DDBJ databases">
        <title>Phenotypic and genomic properties of Cyclonatronum proteinivorum gen. nov., sp. nov., a haloalkaliphilic bacteroidete from soda lakes possessing Na+-translocating rhodopsin.</title>
        <authorList>
            <person name="Toshchakov S.V."/>
            <person name="Korzhenkov A."/>
            <person name="Samarov N.I."/>
            <person name="Kublanov I.V."/>
            <person name="Muntyan M.S."/>
            <person name="Sorokin D.Y."/>
        </authorList>
    </citation>
    <scope>NUCLEOTIDE SEQUENCE [LARGE SCALE GENOMIC DNA]</scope>
    <source>
        <strain evidence="14 15">Omega</strain>
    </source>
</reference>
<dbReference type="PANTHER" id="PTHR47755:SF1">
    <property type="entry name" value="CELL DIVISION PROTEIN FTSX"/>
    <property type="match status" value="1"/>
</dbReference>
<feature type="transmembrane region" description="Helical" evidence="11">
    <location>
        <begin position="222"/>
        <end position="240"/>
    </location>
</feature>
<evidence type="ECO:0000256" key="1">
    <source>
        <dbReference type="ARBA" id="ARBA00004651"/>
    </source>
</evidence>
<evidence type="ECO:0000313" key="15">
    <source>
        <dbReference type="Proteomes" id="UP000254808"/>
    </source>
</evidence>
<comment type="similarity">
    <text evidence="2 10">Belongs to the ABC-4 integral membrane protein family. FtsX subfamily.</text>
</comment>
<evidence type="ECO:0000256" key="7">
    <source>
        <dbReference type="ARBA" id="ARBA00022989"/>
    </source>
</evidence>
<evidence type="ECO:0000259" key="12">
    <source>
        <dbReference type="Pfam" id="PF02687"/>
    </source>
</evidence>
<feature type="transmembrane region" description="Helical" evidence="11">
    <location>
        <begin position="21"/>
        <end position="39"/>
    </location>
</feature>
<dbReference type="KEGG" id="cprv:CYPRO_2323"/>
<comment type="subcellular location">
    <subcellularLocation>
        <location evidence="1">Cell membrane</location>
        <topology evidence="1">Multi-pass membrane protein</topology>
    </subcellularLocation>
</comment>
<evidence type="ECO:0000256" key="10">
    <source>
        <dbReference type="PIRNR" id="PIRNR003097"/>
    </source>
</evidence>
<keyword evidence="4 10" id="KW-1003">Cell membrane</keyword>
<evidence type="ECO:0000256" key="3">
    <source>
        <dbReference type="ARBA" id="ARBA00021907"/>
    </source>
</evidence>
<sequence>MSLSYVFRESFAGFRRARLSAFSSVLAIMLAVVLVGILARVSTNAFELAQALRQQVEVEVFLADLSDRQMNEIGISIRAQEEVETAVFISREAAMDRFREEFGAESELFGDVLFLPASYLIRVKPDISAAEIVVLVDQLRELRGVEEVRFNQRGLELLEDRLTVFIAAGSLFGLFISFIAFILVFNTIRLTIYAKRDLIRAMKLVGATNGFIKRPFMLEGSLQGFTGGLLGTGIVALIFTYGLPAWLPQLERLTWPLGEWYWLSGALVLLGIILGFLGSRSASKKFIQQTKIG</sequence>
<name>A0A345UM67_9BACT</name>
<dbReference type="InterPro" id="IPR040690">
    <property type="entry name" value="FtsX_ECD"/>
</dbReference>
<dbReference type="Pfam" id="PF18075">
    <property type="entry name" value="FtsX_ECD"/>
    <property type="match status" value="1"/>
</dbReference>
<dbReference type="GO" id="GO:0051301">
    <property type="term" value="P:cell division"/>
    <property type="evidence" value="ECO:0007669"/>
    <property type="project" value="UniProtKB-KW"/>
</dbReference>
<organism evidence="14 15">
    <name type="scientific">Cyclonatronum proteinivorum</name>
    <dbReference type="NCBI Taxonomy" id="1457365"/>
    <lineage>
        <taxon>Bacteria</taxon>
        <taxon>Pseudomonadati</taxon>
        <taxon>Balneolota</taxon>
        <taxon>Balneolia</taxon>
        <taxon>Balneolales</taxon>
        <taxon>Cyclonatronaceae</taxon>
        <taxon>Cyclonatronum</taxon>
    </lineage>
</organism>
<dbReference type="GO" id="GO:0032153">
    <property type="term" value="C:cell division site"/>
    <property type="evidence" value="ECO:0007669"/>
    <property type="project" value="TreeGrafter"/>
</dbReference>
<dbReference type="InterPro" id="IPR004513">
    <property type="entry name" value="FtsX"/>
</dbReference>
<evidence type="ECO:0000256" key="5">
    <source>
        <dbReference type="ARBA" id="ARBA00022618"/>
    </source>
</evidence>
<keyword evidence="5 10" id="KW-0132">Cell division</keyword>
<accession>A0A345UM67</accession>
<evidence type="ECO:0000256" key="9">
    <source>
        <dbReference type="ARBA" id="ARBA00023306"/>
    </source>
</evidence>
<dbReference type="OrthoDB" id="9813411at2"/>
<evidence type="ECO:0000313" key="14">
    <source>
        <dbReference type="EMBL" id="AXJ01569.1"/>
    </source>
</evidence>
<protein>
    <recommendedName>
        <fullName evidence="3 10">Cell division protein FtsX</fullName>
    </recommendedName>
</protein>
<dbReference type="EMBL" id="CP027806">
    <property type="protein sequence ID" value="AXJ01569.1"/>
    <property type="molecule type" value="Genomic_DNA"/>
</dbReference>
<feature type="transmembrane region" description="Helical" evidence="11">
    <location>
        <begin position="162"/>
        <end position="185"/>
    </location>
</feature>
<dbReference type="PANTHER" id="PTHR47755">
    <property type="entry name" value="CELL DIVISION PROTEIN FTSX"/>
    <property type="match status" value="1"/>
</dbReference>
<evidence type="ECO:0000256" key="8">
    <source>
        <dbReference type="ARBA" id="ARBA00023136"/>
    </source>
</evidence>
<evidence type="ECO:0000259" key="13">
    <source>
        <dbReference type="Pfam" id="PF18075"/>
    </source>
</evidence>
<keyword evidence="6 11" id="KW-0812">Transmembrane</keyword>
<dbReference type="PIRSF" id="PIRSF003097">
    <property type="entry name" value="FtsX"/>
    <property type="match status" value="1"/>
</dbReference>
<dbReference type="Gene3D" id="3.30.70.3040">
    <property type="match status" value="1"/>
</dbReference>
<dbReference type="RefSeq" id="WP_124245597.1">
    <property type="nucleotide sequence ID" value="NZ_CP027806.1"/>
</dbReference>
<keyword evidence="15" id="KW-1185">Reference proteome</keyword>
<gene>
    <name evidence="14" type="ORF">CYPRO_2323</name>
</gene>
<dbReference type="Pfam" id="PF02687">
    <property type="entry name" value="FtsX"/>
    <property type="match status" value="1"/>
</dbReference>
<evidence type="ECO:0000256" key="2">
    <source>
        <dbReference type="ARBA" id="ARBA00007379"/>
    </source>
</evidence>
<dbReference type="Proteomes" id="UP000254808">
    <property type="component" value="Chromosome"/>
</dbReference>
<evidence type="ECO:0000256" key="6">
    <source>
        <dbReference type="ARBA" id="ARBA00022692"/>
    </source>
</evidence>
<feature type="domain" description="ABC3 transporter permease C-terminal" evidence="12">
    <location>
        <begin position="171"/>
        <end position="284"/>
    </location>
</feature>
<dbReference type="GO" id="GO:0005886">
    <property type="term" value="C:plasma membrane"/>
    <property type="evidence" value="ECO:0007669"/>
    <property type="project" value="UniProtKB-SubCell"/>
</dbReference>
<evidence type="ECO:0000256" key="11">
    <source>
        <dbReference type="SAM" id="Phobius"/>
    </source>
</evidence>